<evidence type="ECO:0000313" key="1">
    <source>
        <dbReference type="EMBL" id="MBP1874928.1"/>
    </source>
</evidence>
<evidence type="ECO:0000313" key="2">
    <source>
        <dbReference type="Proteomes" id="UP000823773"/>
    </source>
</evidence>
<name>A0ACC5T239_ENSAD</name>
<organism evidence="1 2">
    <name type="scientific">Ensifer adhaerens</name>
    <name type="common">Sinorhizobium morelense</name>
    <dbReference type="NCBI Taxonomy" id="106592"/>
    <lineage>
        <taxon>Bacteria</taxon>
        <taxon>Pseudomonadati</taxon>
        <taxon>Pseudomonadota</taxon>
        <taxon>Alphaproteobacteria</taxon>
        <taxon>Hyphomicrobiales</taxon>
        <taxon>Rhizobiaceae</taxon>
        <taxon>Sinorhizobium/Ensifer group</taxon>
        <taxon>Ensifer</taxon>
    </lineage>
</organism>
<reference evidence="1" key="1">
    <citation type="submission" date="2021-03" db="EMBL/GenBank/DDBJ databases">
        <title>Genomic Encyclopedia of Type Strains, Phase IV (KMG-IV): sequencing the most valuable type-strain genomes for metagenomic binning, comparative biology and taxonomic classification.</title>
        <authorList>
            <person name="Goeker M."/>
        </authorList>
    </citation>
    <scope>NUCLEOTIDE SEQUENCE</scope>
    <source>
        <strain evidence="1">DSM 18131</strain>
    </source>
</reference>
<keyword evidence="2" id="KW-1185">Reference proteome</keyword>
<comment type="caution">
    <text evidence="1">The sequence shown here is derived from an EMBL/GenBank/DDBJ whole genome shotgun (WGS) entry which is preliminary data.</text>
</comment>
<dbReference type="Proteomes" id="UP000823773">
    <property type="component" value="Unassembled WGS sequence"/>
</dbReference>
<dbReference type="EMBL" id="JAGGJR010000008">
    <property type="protein sequence ID" value="MBP1874928.1"/>
    <property type="molecule type" value="Genomic_DNA"/>
</dbReference>
<accession>A0ACC5T239</accession>
<gene>
    <name evidence="1" type="ORF">J2Z19_004661</name>
</gene>
<sequence>MMQLDHVSKIASTAEERVLMVSCNVTINGEALDIVHTLRPDDPYGISPAIRQWLEENPLFPIVPYVPSLPPTDDEKRARLAPLTARQFRLALLAGGFTPGEVTQTIETLPNGAQKEAAKIEWEYAATFDRMHPLIATVAAVLGLNDSQIDAMWLAAINL</sequence>
<protein>
    <submittedName>
        <fullName evidence="1">Uncharacterized protein</fullName>
    </submittedName>
</protein>
<proteinExistence type="predicted"/>